<accession>A0A6J7D531</accession>
<dbReference type="EMBL" id="CAFBLS010000037">
    <property type="protein sequence ID" value="CAB4865937.1"/>
    <property type="molecule type" value="Genomic_DNA"/>
</dbReference>
<gene>
    <name evidence="2" type="ORF">UFOPK3402_00452</name>
</gene>
<feature type="region of interest" description="Disordered" evidence="1">
    <location>
        <begin position="61"/>
        <end position="107"/>
    </location>
</feature>
<name>A0A6J7D531_9ZZZZ</name>
<evidence type="ECO:0000313" key="2">
    <source>
        <dbReference type="EMBL" id="CAB4865937.1"/>
    </source>
</evidence>
<protein>
    <submittedName>
        <fullName evidence="2">Unannotated protein</fullName>
    </submittedName>
</protein>
<evidence type="ECO:0000256" key="1">
    <source>
        <dbReference type="SAM" id="MobiDB-lite"/>
    </source>
</evidence>
<dbReference type="AlphaFoldDB" id="A0A6J7D531"/>
<organism evidence="2">
    <name type="scientific">freshwater metagenome</name>
    <dbReference type="NCBI Taxonomy" id="449393"/>
    <lineage>
        <taxon>unclassified sequences</taxon>
        <taxon>metagenomes</taxon>
        <taxon>ecological metagenomes</taxon>
    </lineage>
</organism>
<sequence>MRPGGELPRVRRALHQTLDIPQAIPGVVAVPGDSAGFGLPFEHEDFGDAGLAQLACRRKARRPAADDDDIRGQHLVHRPASLGRDPGSPEINAPAPRTINDSTWAAQ</sequence>
<proteinExistence type="predicted"/>
<reference evidence="2" key="1">
    <citation type="submission" date="2020-05" db="EMBL/GenBank/DDBJ databases">
        <authorList>
            <person name="Chiriac C."/>
            <person name="Salcher M."/>
            <person name="Ghai R."/>
            <person name="Kavagutti S V."/>
        </authorList>
    </citation>
    <scope>NUCLEOTIDE SEQUENCE</scope>
</reference>